<evidence type="ECO:0008006" key="4">
    <source>
        <dbReference type="Google" id="ProtNLM"/>
    </source>
</evidence>
<proteinExistence type="predicted"/>
<name>A0AAD8REA5_LOLMU</name>
<dbReference type="GO" id="GO:0008270">
    <property type="term" value="F:zinc ion binding"/>
    <property type="evidence" value="ECO:0007669"/>
    <property type="project" value="InterPro"/>
</dbReference>
<feature type="compositionally biased region" description="Basic and acidic residues" evidence="1">
    <location>
        <begin position="96"/>
        <end position="107"/>
    </location>
</feature>
<dbReference type="PANTHER" id="PTHR35317">
    <property type="entry name" value="OS04G0629600 PROTEIN"/>
    <property type="match status" value="1"/>
</dbReference>
<dbReference type="AlphaFoldDB" id="A0AAD8REA5"/>
<evidence type="ECO:0000313" key="2">
    <source>
        <dbReference type="EMBL" id="KAK1617834.1"/>
    </source>
</evidence>
<keyword evidence="3" id="KW-1185">Reference proteome</keyword>
<dbReference type="GO" id="GO:0003676">
    <property type="term" value="F:nucleic acid binding"/>
    <property type="evidence" value="ECO:0007669"/>
    <property type="project" value="InterPro"/>
</dbReference>
<accession>A0AAD8REA5</accession>
<dbReference type="Proteomes" id="UP001231189">
    <property type="component" value="Unassembled WGS sequence"/>
</dbReference>
<dbReference type="Pfam" id="PF14223">
    <property type="entry name" value="Retrotran_gag_2"/>
    <property type="match status" value="1"/>
</dbReference>
<protein>
    <recommendedName>
        <fullName evidence="4">Retrotransposon protein, putative, Ty1-copia subclass</fullName>
    </recommendedName>
</protein>
<dbReference type="PANTHER" id="PTHR35317:SF23">
    <property type="entry name" value="OS04G0629600 PROTEIN"/>
    <property type="match status" value="1"/>
</dbReference>
<dbReference type="SUPFAM" id="SSF57756">
    <property type="entry name" value="Retrovirus zinc finger-like domains"/>
    <property type="match status" value="1"/>
</dbReference>
<organism evidence="2 3">
    <name type="scientific">Lolium multiflorum</name>
    <name type="common">Italian ryegrass</name>
    <name type="synonym">Lolium perenne subsp. multiflorum</name>
    <dbReference type="NCBI Taxonomy" id="4521"/>
    <lineage>
        <taxon>Eukaryota</taxon>
        <taxon>Viridiplantae</taxon>
        <taxon>Streptophyta</taxon>
        <taxon>Embryophyta</taxon>
        <taxon>Tracheophyta</taxon>
        <taxon>Spermatophyta</taxon>
        <taxon>Magnoliopsida</taxon>
        <taxon>Liliopsida</taxon>
        <taxon>Poales</taxon>
        <taxon>Poaceae</taxon>
        <taxon>BOP clade</taxon>
        <taxon>Pooideae</taxon>
        <taxon>Poodae</taxon>
        <taxon>Poeae</taxon>
        <taxon>Poeae Chloroplast Group 2 (Poeae type)</taxon>
        <taxon>Loliodinae</taxon>
        <taxon>Loliinae</taxon>
        <taxon>Lolium</taxon>
    </lineage>
</organism>
<gene>
    <name evidence="2" type="ORF">QYE76_023351</name>
</gene>
<dbReference type="InterPro" id="IPR036875">
    <property type="entry name" value="Znf_CCHC_sf"/>
</dbReference>
<feature type="region of interest" description="Disordered" evidence="1">
    <location>
        <begin position="16"/>
        <end position="107"/>
    </location>
</feature>
<dbReference type="EMBL" id="JAUUTY010000006">
    <property type="protein sequence ID" value="KAK1617834.1"/>
    <property type="molecule type" value="Genomic_DNA"/>
</dbReference>
<comment type="caution">
    <text evidence="2">The sequence shown here is derived from an EMBL/GenBank/DDBJ whole genome shotgun (WGS) entry which is preliminary data.</text>
</comment>
<reference evidence="2" key="1">
    <citation type="submission" date="2023-07" db="EMBL/GenBank/DDBJ databases">
        <title>A chromosome-level genome assembly of Lolium multiflorum.</title>
        <authorList>
            <person name="Chen Y."/>
            <person name="Copetti D."/>
            <person name="Kolliker R."/>
            <person name="Studer B."/>
        </authorList>
    </citation>
    <scope>NUCLEOTIDE SEQUENCE</scope>
    <source>
        <strain evidence="2">02402/16</strain>
        <tissue evidence="2">Leaf</tissue>
    </source>
</reference>
<sequence>MISKAMAFFLLGMEKGRRHPCRPPPTGELREGPSASAEAPCQGTAASPLGSGALTRKGNARTGERTGYGAAISPRDGPSRRPPSSPSSGSRRRRRVVSERGREMRNEGARIFGSAAGGFVRPISAHSRRMRSDGNPMSFISAIEPLNGGNYGSWREKVEMGLALLDLDLALIEACPIEPKDPVRGDKESEDDFNKRVLDHGPKRMKYDLDRAKWDSSNRKCLMVIKSSILEAIRGAIPQCDTASEYLKKVESQFTGSSKAYASTLIRKLVTTKYTGGGVRDHILRMSHMSSKLKSMEMELPEQFVIHLIFASLPKEFETFAVNYNAQPEKWAIEKMIAMCVQEEERIKGQSGDSVNYLSPTKKRNFQSSKPQGKPQWNPPPTKPHGKAQDHQPHEEVAKDICKWCKEKGHYQKDCVAFLKHLCKKGIPYETDPAKRRKMH</sequence>
<evidence type="ECO:0000256" key="1">
    <source>
        <dbReference type="SAM" id="MobiDB-lite"/>
    </source>
</evidence>
<evidence type="ECO:0000313" key="3">
    <source>
        <dbReference type="Proteomes" id="UP001231189"/>
    </source>
</evidence>
<feature type="region of interest" description="Disordered" evidence="1">
    <location>
        <begin position="351"/>
        <end position="393"/>
    </location>
</feature>